<organism evidence="2 3">
    <name type="scientific">Platanthera guangdongensis</name>
    <dbReference type="NCBI Taxonomy" id="2320717"/>
    <lineage>
        <taxon>Eukaryota</taxon>
        <taxon>Viridiplantae</taxon>
        <taxon>Streptophyta</taxon>
        <taxon>Embryophyta</taxon>
        <taxon>Tracheophyta</taxon>
        <taxon>Spermatophyta</taxon>
        <taxon>Magnoliopsida</taxon>
        <taxon>Liliopsida</taxon>
        <taxon>Asparagales</taxon>
        <taxon>Orchidaceae</taxon>
        <taxon>Orchidoideae</taxon>
        <taxon>Orchideae</taxon>
        <taxon>Orchidinae</taxon>
        <taxon>Platanthera</taxon>
    </lineage>
</organism>
<keyword evidence="3" id="KW-1185">Reference proteome</keyword>
<reference evidence="2 3" key="1">
    <citation type="journal article" date="2022" name="Nat. Plants">
        <title>Genomes of leafy and leafless Platanthera orchids illuminate the evolution of mycoheterotrophy.</title>
        <authorList>
            <person name="Li M.H."/>
            <person name="Liu K.W."/>
            <person name="Li Z."/>
            <person name="Lu H.C."/>
            <person name="Ye Q.L."/>
            <person name="Zhang D."/>
            <person name="Wang J.Y."/>
            <person name="Li Y.F."/>
            <person name="Zhong Z.M."/>
            <person name="Liu X."/>
            <person name="Yu X."/>
            <person name="Liu D.K."/>
            <person name="Tu X.D."/>
            <person name="Liu B."/>
            <person name="Hao Y."/>
            <person name="Liao X.Y."/>
            <person name="Jiang Y.T."/>
            <person name="Sun W.H."/>
            <person name="Chen J."/>
            <person name="Chen Y.Q."/>
            <person name="Ai Y."/>
            <person name="Zhai J.W."/>
            <person name="Wu S.S."/>
            <person name="Zhou Z."/>
            <person name="Hsiao Y.Y."/>
            <person name="Wu W.L."/>
            <person name="Chen Y.Y."/>
            <person name="Lin Y.F."/>
            <person name="Hsu J.L."/>
            <person name="Li C.Y."/>
            <person name="Wang Z.W."/>
            <person name="Zhao X."/>
            <person name="Zhong W.Y."/>
            <person name="Ma X.K."/>
            <person name="Ma L."/>
            <person name="Huang J."/>
            <person name="Chen G.Z."/>
            <person name="Huang M.Z."/>
            <person name="Huang L."/>
            <person name="Peng D.H."/>
            <person name="Luo Y.B."/>
            <person name="Zou S.Q."/>
            <person name="Chen S.P."/>
            <person name="Lan S."/>
            <person name="Tsai W.C."/>
            <person name="Van de Peer Y."/>
            <person name="Liu Z.J."/>
        </authorList>
    </citation>
    <scope>NUCLEOTIDE SEQUENCE [LARGE SCALE GENOMIC DNA]</scope>
    <source>
        <strain evidence="2">Lor288</strain>
    </source>
</reference>
<accession>A0ABR2MY13</accession>
<dbReference type="InterPro" id="IPR005314">
    <property type="entry name" value="Peptidase_C50"/>
</dbReference>
<feature type="domain" description="Separase-like TPR repeats region" evidence="1">
    <location>
        <begin position="272"/>
        <end position="340"/>
    </location>
</feature>
<evidence type="ECO:0000259" key="1">
    <source>
        <dbReference type="Pfam" id="PF25110"/>
    </source>
</evidence>
<dbReference type="Proteomes" id="UP001412067">
    <property type="component" value="Unassembled WGS sequence"/>
</dbReference>
<proteinExistence type="predicted"/>
<sequence>MNSGDADAAALLASLEASQDFGGLYLRFSSFFEPFENFIFLADYNPRPLKKKTGWKKKPKKLPTKENIRPISKHFYPFLCKALKLLPNLLKRNPSNVADGEGEMQEERAAELLSIYGLTIRCFLCIAPCLTGPPYSVHLQWGQLVHRLENWARYNNANEEDFALLESLRTALVTPLPHLNTSMLFISGPSVVGSAGADSHLARLLSEVVIVLTCCAFKSQTRDVDAFERILALTEQVQPWFWSVYMLPFSKLVIKYCSPSRDYNFIFLCVLMFFSIMEPDAMTKHHTILVDALYRCAVFLAKESKLFDGDIVYSFCLKMLRECIKSPSADLFPVVCQNVLCFCCKDAIFRIVETLNLYFDIGYINIDGTPSLFCD</sequence>
<dbReference type="EMBL" id="JBBWWR010000003">
    <property type="protein sequence ID" value="KAK8969119.1"/>
    <property type="molecule type" value="Genomic_DNA"/>
</dbReference>
<gene>
    <name evidence="2" type="ORF">KSP40_PGU006765</name>
</gene>
<dbReference type="InterPro" id="IPR056933">
    <property type="entry name" value="TPR_ESP1"/>
</dbReference>
<evidence type="ECO:0000313" key="2">
    <source>
        <dbReference type="EMBL" id="KAK8969119.1"/>
    </source>
</evidence>
<evidence type="ECO:0000313" key="3">
    <source>
        <dbReference type="Proteomes" id="UP001412067"/>
    </source>
</evidence>
<comment type="caution">
    <text evidence="2">The sequence shown here is derived from an EMBL/GenBank/DDBJ whole genome shotgun (WGS) entry which is preliminary data.</text>
</comment>
<feature type="domain" description="Separase-like TPR repeats region" evidence="1">
    <location>
        <begin position="9"/>
        <end position="242"/>
    </location>
</feature>
<protein>
    <recommendedName>
        <fullName evidence="1">Separase-like TPR repeats region domain-containing protein</fullName>
    </recommendedName>
</protein>
<dbReference type="Pfam" id="PF25110">
    <property type="entry name" value="TPR_ESP1"/>
    <property type="match status" value="2"/>
</dbReference>
<dbReference type="PANTHER" id="PTHR12792">
    <property type="entry name" value="EXTRA SPINDLE POLES 1-RELATED"/>
    <property type="match status" value="1"/>
</dbReference>
<dbReference type="PANTHER" id="PTHR12792:SF0">
    <property type="entry name" value="SEPARIN"/>
    <property type="match status" value="1"/>
</dbReference>
<name>A0ABR2MY13_9ASPA</name>